<organism evidence="2 3">
    <name type="scientific">Paratrimastix pyriformis</name>
    <dbReference type="NCBI Taxonomy" id="342808"/>
    <lineage>
        <taxon>Eukaryota</taxon>
        <taxon>Metamonada</taxon>
        <taxon>Preaxostyla</taxon>
        <taxon>Paratrimastigidae</taxon>
        <taxon>Paratrimastix</taxon>
    </lineage>
</organism>
<feature type="compositionally biased region" description="Pro residues" evidence="1">
    <location>
        <begin position="528"/>
        <end position="537"/>
    </location>
</feature>
<feature type="compositionally biased region" description="Low complexity" evidence="1">
    <location>
        <begin position="73"/>
        <end position="92"/>
    </location>
</feature>
<feature type="compositionally biased region" description="Low complexity" evidence="1">
    <location>
        <begin position="101"/>
        <end position="142"/>
    </location>
</feature>
<reference evidence="2" key="1">
    <citation type="journal article" date="2022" name="bioRxiv">
        <title>Genomics of Preaxostyla Flagellates Illuminates Evolutionary Transitions and the Path Towards Mitochondrial Loss.</title>
        <authorList>
            <person name="Novak L.V.F."/>
            <person name="Treitli S.C."/>
            <person name="Pyrih J."/>
            <person name="Halakuc P."/>
            <person name="Pipaliya S.V."/>
            <person name="Vacek V."/>
            <person name="Brzon O."/>
            <person name="Soukal P."/>
            <person name="Eme L."/>
            <person name="Dacks J.B."/>
            <person name="Karnkowska A."/>
            <person name="Elias M."/>
            <person name="Hampl V."/>
        </authorList>
    </citation>
    <scope>NUCLEOTIDE SEQUENCE</scope>
    <source>
        <strain evidence="2">RCP-MX</strain>
    </source>
</reference>
<feature type="region of interest" description="Disordered" evidence="1">
    <location>
        <begin position="518"/>
        <end position="537"/>
    </location>
</feature>
<feature type="compositionally biased region" description="Low complexity" evidence="1">
    <location>
        <begin position="518"/>
        <end position="527"/>
    </location>
</feature>
<proteinExistence type="predicted"/>
<gene>
    <name evidence="2" type="ORF">PAPYR_713</name>
</gene>
<feature type="compositionally biased region" description="Low complexity" evidence="1">
    <location>
        <begin position="204"/>
        <end position="235"/>
    </location>
</feature>
<feature type="region of interest" description="Disordered" evidence="1">
    <location>
        <begin position="46"/>
        <end position="161"/>
    </location>
</feature>
<comment type="caution">
    <text evidence="2">The sequence shown here is derived from an EMBL/GenBank/DDBJ whole genome shotgun (WGS) entry which is preliminary data.</text>
</comment>
<feature type="region of interest" description="Disordered" evidence="1">
    <location>
        <begin position="1"/>
        <end position="25"/>
    </location>
</feature>
<keyword evidence="3" id="KW-1185">Reference proteome</keyword>
<evidence type="ECO:0000313" key="3">
    <source>
        <dbReference type="Proteomes" id="UP001141327"/>
    </source>
</evidence>
<feature type="compositionally biased region" description="Low complexity" evidence="1">
    <location>
        <begin position="359"/>
        <end position="374"/>
    </location>
</feature>
<feature type="region of interest" description="Disordered" evidence="1">
    <location>
        <begin position="356"/>
        <end position="413"/>
    </location>
</feature>
<feature type="compositionally biased region" description="Pro residues" evidence="1">
    <location>
        <begin position="236"/>
        <end position="257"/>
    </location>
</feature>
<accession>A0ABQ8UU92</accession>
<feature type="region of interest" description="Disordered" evidence="1">
    <location>
        <begin position="180"/>
        <end position="291"/>
    </location>
</feature>
<name>A0ABQ8UU92_9EUKA</name>
<dbReference type="Proteomes" id="UP001141327">
    <property type="component" value="Unassembled WGS sequence"/>
</dbReference>
<feature type="region of interest" description="Disordered" evidence="1">
    <location>
        <begin position="543"/>
        <end position="570"/>
    </location>
</feature>
<sequence>MPAPGASLWSEEATPLTGATRCCTPPPLGAAGEACPIADVDVDLPEALPPAPTATRPNPVGRHYPTFMAPPVSGAGSPSTATPSGTPSGTPALAGGHHSQPLVRSPAASASSPLSQPLPTRATPVPAPASVSSRASTAAAPAPGAPPPQGSPAGTPQNTPPVAAIKKQAHYPAHLARKPLASLPGASGLPGSAYTPSPPTPRGAAEGPPSPSAAYSPLSPFSIPPSTAGAATASPSAPPPQPGAPSPPGGPPTPRGPLTPRHRAAIPSTPTLELCEGPGPDATFGPGGMLGALPPPGQGALVGGGGVVCAYKIKEGAAGEGPGATVGNPYAGAAVGEYMPTTIGELPLVSPRRQYRATVSPTPLSTSPSPRSVLPSPPRAGWTTPPPGMGTLASPRTSFPGGHEADAPLPPAPLRPRQRADINVLLTQQADLRAAQRRATENAQRSVPEAGQLGRLVTIFAEPLRAHQPLVPEALQRQVFGVISFEQAGVLPDVRELAALRVQLEENERAIQDLLASAAGQGPAPGGSSPPMPMPMPGMMPRIHPPPEESSLAQPPHGLVSMGSRSAMRL</sequence>
<evidence type="ECO:0000313" key="2">
    <source>
        <dbReference type="EMBL" id="KAJ4462701.1"/>
    </source>
</evidence>
<protein>
    <submittedName>
        <fullName evidence="2">Uncharacterized protein</fullName>
    </submittedName>
</protein>
<evidence type="ECO:0000256" key="1">
    <source>
        <dbReference type="SAM" id="MobiDB-lite"/>
    </source>
</evidence>
<dbReference type="EMBL" id="JAPMOS010000002">
    <property type="protein sequence ID" value="KAJ4462701.1"/>
    <property type="molecule type" value="Genomic_DNA"/>
</dbReference>